<proteinExistence type="predicted"/>
<dbReference type="OrthoDB" id="5331777at2"/>
<dbReference type="RefSeq" id="WP_115543925.1">
    <property type="nucleotide sequence ID" value="NZ_NXLQ01000076.1"/>
</dbReference>
<organism evidence="2 3">
    <name type="scientific">Helicobacter didelphidarum</name>
    <dbReference type="NCBI Taxonomy" id="2040648"/>
    <lineage>
        <taxon>Bacteria</taxon>
        <taxon>Pseudomonadati</taxon>
        <taxon>Campylobacterota</taxon>
        <taxon>Epsilonproteobacteria</taxon>
        <taxon>Campylobacterales</taxon>
        <taxon>Helicobacteraceae</taxon>
        <taxon>Helicobacter</taxon>
    </lineage>
</organism>
<keyword evidence="1" id="KW-0812">Transmembrane</keyword>
<comment type="caution">
    <text evidence="2">The sequence shown here is derived from an EMBL/GenBank/DDBJ whole genome shotgun (WGS) entry which is preliminary data.</text>
</comment>
<evidence type="ECO:0000256" key="1">
    <source>
        <dbReference type="SAM" id="Phobius"/>
    </source>
</evidence>
<sequence length="273" mass="32230">MKQDSHKTTKRFDPLLFNGLGSERERKWNNIVNVIMYDISIIIGVISFVFFNVFVIQKSNNNIWIFLYIIYIITFIIYCILWFYLFVNFFHNTLINKHIDKSNPLLVCEYQSSFKNYCVWILGATFMFIVYLICSILAIAIPPIICFVLMHLYWSKPFLLKRILLFEDCVVLEYRIFGNMKLSRENLALIQSPTTIKSKLFGATAFVLPVIFDNTKYKYFITYLCTRFSVFGLSNLNKLWEELDSQMGYSAENMINPNRVMLNTLKSVIKENQ</sequence>
<dbReference type="AlphaFoldDB" id="A0A3D8I6T4"/>
<feature type="transmembrane region" description="Helical" evidence="1">
    <location>
        <begin position="34"/>
        <end position="56"/>
    </location>
</feature>
<protein>
    <submittedName>
        <fullName evidence="2">Uncharacterized protein</fullName>
    </submittedName>
</protein>
<accession>A0A3D8I6T4</accession>
<gene>
    <name evidence="2" type="ORF">CQA53_10605</name>
</gene>
<name>A0A3D8I6T4_9HELI</name>
<dbReference type="EMBL" id="NXLQ01000076">
    <property type="protein sequence ID" value="RDU60880.1"/>
    <property type="molecule type" value="Genomic_DNA"/>
</dbReference>
<dbReference type="Proteomes" id="UP000256379">
    <property type="component" value="Unassembled WGS sequence"/>
</dbReference>
<reference evidence="2 3" key="1">
    <citation type="submission" date="2018-04" db="EMBL/GenBank/DDBJ databases">
        <title>Novel Campyloabacter and Helicobacter Species and Strains.</title>
        <authorList>
            <person name="Mannion A.J."/>
            <person name="Shen Z."/>
            <person name="Fox J.G."/>
        </authorList>
    </citation>
    <scope>NUCLEOTIDE SEQUENCE [LARGE SCALE GENOMIC DNA]</scope>
    <source>
        <strain evidence="2 3">MIT 17-337</strain>
    </source>
</reference>
<keyword evidence="3" id="KW-1185">Reference proteome</keyword>
<keyword evidence="1" id="KW-0472">Membrane</keyword>
<keyword evidence="1" id="KW-1133">Transmembrane helix</keyword>
<evidence type="ECO:0000313" key="3">
    <source>
        <dbReference type="Proteomes" id="UP000256379"/>
    </source>
</evidence>
<evidence type="ECO:0000313" key="2">
    <source>
        <dbReference type="EMBL" id="RDU60880.1"/>
    </source>
</evidence>
<feature type="transmembrane region" description="Helical" evidence="1">
    <location>
        <begin position="63"/>
        <end position="87"/>
    </location>
</feature>
<feature type="transmembrane region" description="Helical" evidence="1">
    <location>
        <begin position="120"/>
        <end position="153"/>
    </location>
</feature>